<proteinExistence type="predicted"/>
<protein>
    <submittedName>
        <fullName evidence="2">Membrane protein</fullName>
    </submittedName>
</protein>
<keyword evidence="1" id="KW-1133">Transmembrane helix</keyword>
<dbReference type="KEGG" id="tsn:W908_08640"/>
<gene>
    <name evidence="2" type="ORF">W908_08640</name>
</gene>
<dbReference type="AlphaFoldDB" id="A0A0M4M1G7"/>
<keyword evidence="3" id="KW-1185">Reference proteome</keyword>
<dbReference type="Proteomes" id="UP000068905">
    <property type="component" value="Chromosome"/>
</dbReference>
<dbReference type="OrthoDB" id="9785445at2"/>
<evidence type="ECO:0000313" key="2">
    <source>
        <dbReference type="EMBL" id="ALE02562.1"/>
    </source>
</evidence>
<evidence type="ECO:0000313" key="3">
    <source>
        <dbReference type="Proteomes" id="UP000068905"/>
    </source>
</evidence>
<accession>A0A0M4M1G7</accession>
<keyword evidence="1" id="KW-0472">Membrane</keyword>
<sequence>MTFKKEFWALLSIFLLPIGLGTLFFYLNPTYFSQNTVNYGELITPVIVTEKSDLDIKGDASLQGVWTLAYVTDSCDSLCNQAIADVKTIRTLINMDMRRIQRMLITNDGSAPSVEDEKLILASITSDKLLGQLSRLPENSIFLIDPIGNFMLYYDPKDINIKFVLKDLKRLLKYSRIG</sequence>
<dbReference type="RefSeq" id="WP_053820738.1">
    <property type="nucleotide sequence ID" value="NZ_CP006911.1"/>
</dbReference>
<reference evidence="2 3" key="1">
    <citation type="journal article" date="2015" name="Genome Announc.">
        <title>Genome Sequence of 'Candidatus Thioglobus singularis' Strain PS1, a Mixotroph from the SUP05 Clade of Marine Gammaproteobacteria.</title>
        <authorList>
            <person name="Marshall K.T."/>
            <person name="Morris R.M."/>
        </authorList>
    </citation>
    <scope>NUCLEOTIDE SEQUENCE [LARGE SCALE GENOMIC DNA]</scope>
    <source>
        <strain evidence="2 3">PS1</strain>
    </source>
</reference>
<dbReference type="STRING" id="1125411.W908_08640"/>
<feature type="transmembrane region" description="Helical" evidence="1">
    <location>
        <begin position="7"/>
        <end position="27"/>
    </location>
</feature>
<organism evidence="2 3">
    <name type="scientific">Candidatus Pseudothioglobus singularis PS1</name>
    <dbReference type="NCBI Taxonomy" id="1125411"/>
    <lineage>
        <taxon>Bacteria</taxon>
        <taxon>Pseudomonadati</taxon>
        <taxon>Pseudomonadota</taxon>
        <taxon>Gammaproteobacteria</taxon>
        <taxon>Candidatus Pseudothioglobaceae</taxon>
        <taxon>Candidatus Pseudothioglobus</taxon>
    </lineage>
</organism>
<name>A0A0M4M1G7_9GAMM</name>
<dbReference type="EMBL" id="CP006911">
    <property type="protein sequence ID" value="ALE02562.1"/>
    <property type="molecule type" value="Genomic_DNA"/>
</dbReference>
<keyword evidence="1" id="KW-0812">Transmembrane</keyword>
<evidence type="ECO:0000256" key="1">
    <source>
        <dbReference type="SAM" id="Phobius"/>
    </source>
</evidence>